<dbReference type="AlphaFoldDB" id="A0AAD7QBE9"/>
<dbReference type="InterPro" id="IPR035513">
    <property type="entry name" value="Invertase/methylesterase_inhib"/>
</dbReference>
<evidence type="ECO:0000259" key="9">
    <source>
        <dbReference type="SMART" id="SM00856"/>
    </source>
</evidence>
<dbReference type="GO" id="GO:0004857">
    <property type="term" value="F:enzyme inhibitor activity"/>
    <property type="evidence" value="ECO:0007669"/>
    <property type="project" value="InterPro"/>
</dbReference>
<proteinExistence type="inferred from homology"/>
<gene>
    <name evidence="10" type="ORF">O6P43_001942</name>
</gene>
<dbReference type="PANTHER" id="PTHR31080:SF303">
    <property type="entry name" value="PECTINESTERASE 1-LIKE"/>
    <property type="match status" value="1"/>
</dbReference>
<evidence type="ECO:0000256" key="3">
    <source>
        <dbReference type="ARBA" id="ARBA00013229"/>
    </source>
</evidence>
<accession>A0AAD7QBE9</accession>
<dbReference type="SMART" id="SM00856">
    <property type="entry name" value="PMEI"/>
    <property type="match status" value="1"/>
</dbReference>
<keyword evidence="8" id="KW-0812">Transmembrane</keyword>
<keyword evidence="8" id="KW-0472">Membrane</keyword>
<dbReference type="Gene3D" id="1.20.140.40">
    <property type="entry name" value="Invertase/pectin methylesterase inhibitor family protein"/>
    <property type="match status" value="1"/>
</dbReference>
<dbReference type="PANTHER" id="PTHR31080">
    <property type="entry name" value="PECTINESTERASE INHIBITOR-LIKE"/>
    <property type="match status" value="1"/>
</dbReference>
<protein>
    <recommendedName>
        <fullName evidence="3">pectinesterase</fullName>
        <ecNumber evidence="3">3.1.1.11</ecNumber>
    </recommendedName>
</protein>
<keyword evidence="8" id="KW-1133">Transmembrane helix</keyword>
<comment type="similarity">
    <text evidence="2">In the C-terminal section; belongs to the pectinesterase family.</text>
</comment>
<dbReference type="NCBIfam" id="TIGR01614">
    <property type="entry name" value="PME_inhib"/>
    <property type="match status" value="1"/>
</dbReference>
<dbReference type="InterPro" id="IPR006501">
    <property type="entry name" value="Pectinesterase_inhib_dom"/>
</dbReference>
<dbReference type="KEGG" id="qsa:O6P43_001942"/>
<feature type="transmembrane region" description="Helical" evidence="8">
    <location>
        <begin position="32"/>
        <end position="55"/>
    </location>
</feature>
<evidence type="ECO:0000256" key="8">
    <source>
        <dbReference type="SAM" id="Phobius"/>
    </source>
</evidence>
<dbReference type="InterPro" id="IPR051955">
    <property type="entry name" value="PME_Inhibitor"/>
</dbReference>
<dbReference type="SUPFAM" id="SSF101148">
    <property type="entry name" value="Plant invertase/pectin methylesterase inhibitor"/>
    <property type="match status" value="1"/>
</dbReference>
<evidence type="ECO:0000313" key="11">
    <source>
        <dbReference type="Proteomes" id="UP001163823"/>
    </source>
</evidence>
<organism evidence="10 11">
    <name type="scientific">Quillaja saponaria</name>
    <name type="common">Soap bark tree</name>
    <dbReference type="NCBI Taxonomy" id="32244"/>
    <lineage>
        <taxon>Eukaryota</taxon>
        <taxon>Viridiplantae</taxon>
        <taxon>Streptophyta</taxon>
        <taxon>Embryophyta</taxon>
        <taxon>Tracheophyta</taxon>
        <taxon>Spermatophyta</taxon>
        <taxon>Magnoliopsida</taxon>
        <taxon>eudicotyledons</taxon>
        <taxon>Gunneridae</taxon>
        <taxon>Pentapetalae</taxon>
        <taxon>rosids</taxon>
        <taxon>fabids</taxon>
        <taxon>Fabales</taxon>
        <taxon>Quillajaceae</taxon>
        <taxon>Quillaja</taxon>
    </lineage>
</organism>
<evidence type="ECO:0000256" key="6">
    <source>
        <dbReference type="ARBA" id="ARBA00023180"/>
    </source>
</evidence>
<dbReference type="Pfam" id="PF04043">
    <property type="entry name" value="PMEI"/>
    <property type="match status" value="1"/>
</dbReference>
<dbReference type="GO" id="GO:0030599">
    <property type="term" value="F:pectinesterase activity"/>
    <property type="evidence" value="ECO:0007669"/>
    <property type="project" value="UniProtKB-EC"/>
</dbReference>
<comment type="similarity">
    <text evidence="7">Belongs to the PMEI family.</text>
</comment>
<dbReference type="EMBL" id="JARAOO010000002">
    <property type="protein sequence ID" value="KAJ7978409.1"/>
    <property type="molecule type" value="Genomic_DNA"/>
</dbReference>
<keyword evidence="5" id="KW-1015">Disulfide bond</keyword>
<comment type="similarity">
    <text evidence="1">In the N-terminal section; belongs to the PMEI family.</text>
</comment>
<dbReference type="Proteomes" id="UP001163823">
    <property type="component" value="Chromosome 2"/>
</dbReference>
<evidence type="ECO:0000256" key="2">
    <source>
        <dbReference type="ARBA" id="ARBA00007786"/>
    </source>
</evidence>
<evidence type="ECO:0000256" key="1">
    <source>
        <dbReference type="ARBA" id="ARBA00006027"/>
    </source>
</evidence>
<dbReference type="CDD" id="cd15798">
    <property type="entry name" value="PMEI-like_3"/>
    <property type="match status" value="1"/>
</dbReference>
<sequence length="242" mass="26357">MDSLNFKGYGKVNHVDDEALQHKAATSNKNPLIAAISIFAILSLTLTICLMLGAIHHESKTKSSETPLVSSNSAESIKAICKVTRFPDSCFTSISSLHSFPQKLNDPEAILNLSLQVSINELSKLSSLFKTLGGSNSNKAALSDCQDQIDESLSRLNDSVSAMKVGPGQKILTEAKINDIQTWISSAMTDQETCLDGLEEMESTALVEVKSKMHKSREYTSNSLAIIAHIHAILDEFHMPLH</sequence>
<name>A0AAD7QBE9_QUISA</name>
<dbReference type="EC" id="3.1.1.11" evidence="3"/>
<feature type="domain" description="Pectinesterase inhibitor" evidence="9">
    <location>
        <begin position="72"/>
        <end position="226"/>
    </location>
</feature>
<evidence type="ECO:0000313" key="10">
    <source>
        <dbReference type="EMBL" id="KAJ7978409.1"/>
    </source>
</evidence>
<comment type="caution">
    <text evidence="10">The sequence shown here is derived from an EMBL/GenBank/DDBJ whole genome shotgun (WGS) entry which is preliminary data.</text>
</comment>
<evidence type="ECO:0000256" key="5">
    <source>
        <dbReference type="ARBA" id="ARBA00023157"/>
    </source>
</evidence>
<keyword evidence="11" id="KW-1185">Reference proteome</keyword>
<dbReference type="FunFam" id="1.20.140.40:FF:000010">
    <property type="entry name" value="Pectinesterase"/>
    <property type="match status" value="1"/>
</dbReference>
<keyword evidence="4" id="KW-0732">Signal</keyword>
<evidence type="ECO:0000256" key="4">
    <source>
        <dbReference type="ARBA" id="ARBA00022729"/>
    </source>
</evidence>
<evidence type="ECO:0000256" key="7">
    <source>
        <dbReference type="ARBA" id="ARBA00038471"/>
    </source>
</evidence>
<keyword evidence="6" id="KW-0325">Glycoprotein</keyword>
<reference evidence="10" key="1">
    <citation type="journal article" date="2023" name="Science">
        <title>Elucidation of the pathway for biosynthesis of saponin adjuvants from the soapbark tree.</title>
        <authorList>
            <person name="Reed J."/>
            <person name="Orme A."/>
            <person name="El-Demerdash A."/>
            <person name="Owen C."/>
            <person name="Martin L.B.B."/>
            <person name="Misra R.C."/>
            <person name="Kikuchi S."/>
            <person name="Rejzek M."/>
            <person name="Martin A.C."/>
            <person name="Harkess A."/>
            <person name="Leebens-Mack J."/>
            <person name="Louveau T."/>
            <person name="Stephenson M.J."/>
            <person name="Osbourn A."/>
        </authorList>
    </citation>
    <scope>NUCLEOTIDE SEQUENCE</scope>
    <source>
        <strain evidence="10">S10</strain>
    </source>
</reference>